<feature type="region of interest" description="Disordered" evidence="1">
    <location>
        <begin position="355"/>
        <end position="389"/>
    </location>
</feature>
<feature type="transmembrane region" description="Helical" evidence="2">
    <location>
        <begin position="633"/>
        <end position="658"/>
    </location>
</feature>
<comment type="caution">
    <text evidence="3">The sequence shown here is derived from an EMBL/GenBank/DDBJ whole genome shotgun (WGS) entry which is preliminary data.</text>
</comment>
<evidence type="ECO:0000313" key="4">
    <source>
        <dbReference type="Proteomes" id="UP001295423"/>
    </source>
</evidence>
<name>A0AAD2JIM5_9STRA</name>
<feature type="compositionally biased region" description="Basic and acidic residues" evidence="1">
    <location>
        <begin position="663"/>
        <end position="672"/>
    </location>
</feature>
<dbReference type="Proteomes" id="UP001295423">
    <property type="component" value="Unassembled WGS sequence"/>
</dbReference>
<evidence type="ECO:0000313" key="3">
    <source>
        <dbReference type="EMBL" id="CAJ1954110.1"/>
    </source>
</evidence>
<protein>
    <recommendedName>
        <fullName evidence="5">Fascin</fullName>
    </recommendedName>
</protein>
<feature type="region of interest" description="Disordered" evidence="1">
    <location>
        <begin position="111"/>
        <end position="159"/>
    </location>
</feature>
<evidence type="ECO:0008006" key="5">
    <source>
        <dbReference type="Google" id="ProtNLM"/>
    </source>
</evidence>
<feature type="compositionally biased region" description="Acidic residues" evidence="1">
    <location>
        <begin position="119"/>
        <end position="129"/>
    </location>
</feature>
<feature type="transmembrane region" description="Helical" evidence="2">
    <location>
        <begin position="595"/>
        <end position="621"/>
    </location>
</feature>
<dbReference type="AlphaFoldDB" id="A0AAD2JIM5"/>
<proteinExistence type="predicted"/>
<keyword evidence="2" id="KW-0812">Transmembrane</keyword>
<feature type="region of interest" description="Disordered" evidence="1">
    <location>
        <begin position="663"/>
        <end position="691"/>
    </location>
</feature>
<keyword evidence="2" id="KW-1133">Transmembrane helix</keyword>
<keyword evidence="2" id="KW-0472">Membrane</keyword>
<keyword evidence="4" id="KW-1185">Reference proteome</keyword>
<organism evidence="3 4">
    <name type="scientific">Cylindrotheca closterium</name>
    <dbReference type="NCBI Taxonomy" id="2856"/>
    <lineage>
        <taxon>Eukaryota</taxon>
        <taxon>Sar</taxon>
        <taxon>Stramenopiles</taxon>
        <taxon>Ochrophyta</taxon>
        <taxon>Bacillariophyta</taxon>
        <taxon>Bacillariophyceae</taxon>
        <taxon>Bacillariophycidae</taxon>
        <taxon>Bacillariales</taxon>
        <taxon>Bacillariaceae</taxon>
        <taxon>Cylindrotheca</taxon>
    </lineage>
</organism>
<dbReference type="EMBL" id="CAKOGP040001858">
    <property type="protein sequence ID" value="CAJ1954110.1"/>
    <property type="molecule type" value="Genomic_DNA"/>
</dbReference>
<feature type="compositionally biased region" description="Acidic residues" evidence="1">
    <location>
        <begin position="137"/>
        <end position="150"/>
    </location>
</feature>
<gene>
    <name evidence="3" type="ORF">CYCCA115_LOCUS14705</name>
</gene>
<sequence>MSTETTEPSAIVEGDKNSRFPCVEQPTRVALHCNGYYLWCKKNGKLICRRRRNDKDEFLLRYDDTGTLAIQHHKFKGLLTVLSTTMEDGTIQRAAKCFASEEDEKKVMALEEEKKEAQGEEDGDNENNDDNAKTEEFKDEEEEEEEEEQGQEPPEFQPDDQQWCFVKGAADSINANAIIMKSISTGLNLGIDDDGQIKFGDDDAPPRKLYWSIECVTGELCFLSNPRLKSQARCDMSGLVNMDNNMKGWEVFRFMEAGHGFVKISSWMHSQWLLCSTKDGVVGTCSHAESFKDYRPEADGKSDSPSQPYRCSKWAIEKNPDGEGVIIRSKTHGRLLCVRDNYELRTWHPDDHMKKEAAAAAEANDEDDAKIAPGDGKKGNWQSFSSMRDSMKASFDDARKKMAKRDEPIVPESETTAWTLEAAHSQNYYFLSLDMQDPHAQAKSVGPGLEVTPNLRKNTKIEIIRENDNITKLCIVKTDTKPAKNQFLACGNDGTISLLDVRNVEEAEWIMEKSADQEGCTLFKSVATGRYLSMRARVEEVGKRESASGRLSNVFGKEKEVVEILHGSETLEATAAWKLDPCMPRAVSSDKIKTFALGTSIAVGTTVAMPFALAGVAGFMGAIGAEVGTFTTLVFAGLTGAEAIASVGAIGATAYLVFKPEENSLTDDHNKEEEEEEKAWSQRPFSNWRNW</sequence>
<evidence type="ECO:0000256" key="2">
    <source>
        <dbReference type="SAM" id="Phobius"/>
    </source>
</evidence>
<evidence type="ECO:0000256" key="1">
    <source>
        <dbReference type="SAM" id="MobiDB-lite"/>
    </source>
</evidence>
<reference evidence="3" key="1">
    <citation type="submission" date="2023-08" db="EMBL/GenBank/DDBJ databases">
        <authorList>
            <person name="Audoor S."/>
            <person name="Bilcke G."/>
        </authorList>
    </citation>
    <scope>NUCLEOTIDE SEQUENCE</scope>
</reference>
<accession>A0AAD2JIM5</accession>